<dbReference type="PANTHER" id="PTHR46564">
    <property type="entry name" value="TRANSPOSASE"/>
    <property type="match status" value="1"/>
</dbReference>
<dbReference type="NCBIfam" id="NF033545">
    <property type="entry name" value="transpos_IS630"/>
    <property type="match status" value="1"/>
</dbReference>
<sequence>MNIQFLFENGKGSVVDEYGRPEPMDYIVDEEQFRLETLSSHIQYLAQLSLESEKGIEAMQVEREVVKPRSDVKMRETSVKRSYTRYSDQHKVRFFKMLFEKCLSAAAAATQLGIHVRTAQKWAKQYEKDPDSVFEKQRKTGRPCILHEEHKSVILECIDENPSIVLDEVMKKLKQIFTGLKVSKSTLFDFVKEYCNLSLKKARLQPIDRNSEEKIQERLDWIRKWEKTNMDFMRNCVFLDESAFHINLKRSMAWSKKGTPIVVTVPKTRATTTTILGVISAEGLIKCSLRLPQPPPNKKRKRGDGVGQMSKGTVTGHYISFLKATMDEMDRHPHMKGHYLVMDNAPIHTSDNIAKYVESRGYRCAYLPSYSPELNPVEQFWSVVKSKVKRNKFLEKETLMTRISEAANSLKLSNFKGIVRHSHKCLDKCRNRQAL</sequence>
<dbReference type="InterPro" id="IPR038717">
    <property type="entry name" value="Tc1-like_DDE_dom"/>
</dbReference>
<organism evidence="3 4">
    <name type="scientific">Rhizopus oryzae</name>
    <name type="common">Mucormycosis agent</name>
    <name type="synonym">Rhizopus arrhizus var. delemar</name>
    <dbReference type="NCBI Taxonomy" id="64495"/>
    <lineage>
        <taxon>Eukaryota</taxon>
        <taxon>Fungi</taxon>
        <taxon>Fungi incertae sedis</taxon>
        <taxon>Mucoromycota</taxon>
        <taxon>Mucoromycotina</taxon>
        <taxon>Mucoromycetes</taxon>
        <taxon>Mucorales</taxon>
        <taxon>Mucorineae</taxon>
        <taxon>Rhizopodaceae</taxon>
        <taxon>Rhizopus</taxon>
    </lineage>
</organism>
<dbReference type="InterPro" id="IPR009057">
    <property type="entry name" value="Homeodomain-like_sf"/>
</dbReference>
<evidence type="ECO:0000313" key="3">
    <source>
        <dbReference type="EMBL" id="KAG1304847.1"/>
    </source>
</evidence>
<name>A0A9P6X3X3_RHIOR</name>
<evidence type="ECO:0000256" key="1">
    <source>
        <dbReference type="SAM" id="MobiDB-lite"/>
    </source>
</evidence>
<gene>
    <name evidence="3" type="ORF">G6F64_008858</name>
</gene>
<keyword evidence="4" id="KW-1185">Reference proteome</keyword>
<protein>
    <recommendedName>
        <fullName evidence="2">Tc1-like transposase DDE domain-containing protein</fullName>
    </recommendedName>
</protein>
<dbReference type="Gene3D" id="3.30.420.10">
    <property type="entry name" value="Ribonuclease H-like superfamily/Ribonuclease H"/>
    <property type="match status" value="1"/>
</dbReference>
<dbReference type="PANTHER" id="PTHR46564:SF1">
    <property type="entry name" value="TRANSPOSASE"/>
    <property type="match status" value="1"/>
</dbReference>
<proteinExistence type="predicted"/>
<comment type="caution">
    <text evidence="3">The sequence shown here is derived from an EMBL/GenBank/DDBJ whole genome shotgun (WGS) entry which is preliminary data.</text>
</comment>
<dbReference type="EMBL" id="JAANQT010001520">
    <property type="protein sequence ID" value="KAG1304847.1"/>
    <property type="molecule type" value="Genomic_DNA"/>
</dbReference>
<dbReference type="SUPFAM" id="SSF46689">
    <property type="entry name" value="Homeodomain-like"/>
    <property type="match status" value="1"/>
</dbReference>
<evidence type="ECO:0000259" key="2">
    <source>
        <dbReference type="Pfam" id="PF13358"/>
    </source>
</evidence>
<feature type="region of interest" description="Disordered" evidence="1">
    <location>
        <begin position="290"/>
        <end position="309"/>
    </location>
</feature>
<dbReference type="Pfam" id="PF13358">
    <property type="entry name" value="DDE_3"/>
    <property type="match status" value="1"/>
</dbReference>
<dbReference type="InterPro" id="IPR036397">
    <property type="entry name" value="RNaseH_sf"/>
</dbReference>
<dbReference type="InterPro" id="IPR047655">
    <property type="entry name" value="Transpos_IS630-like"/>
</dbReference>
<dbReference type="AlphaFoldDB" id="A0A9P6X3X3"/>
<dbReference type="GO" id="GO:0003676">
    <property type="term" value="F:nucleic acid binding"/>
    <property type="evidence" value="ECO:0007669"/>
    <property type="project" value="InterPro"/>
</dbReference>
<accession>A0A9P6X3X3</accession>
<reference evidence="3" key="1">
    <citation type="journal article" date="2020" name="Microb. Genom.">
        <title>Genetic diversity of clinical and environmental Mucorales isolates obtained from an investigation of mucormycosis cases among solid organ transplant recipients.</title>
        <authorList>
            <person name="Nguyen M.H."/>
            <person name="Kaul D."/>
            <person name="Muto C."/>
            <person name="Cheng S.J."/>
            <person name="Richter R.A."/>
            <person name="Bruno V.M."/>
            <person name="Liu G."/>
            <person name="Beyhan S."/>
            <person name="Sundermann A.J."/>
            <person name="Mounaud S."/>
            <person name="Pasculle A.W."/>
            <person name="Nierman W.C."/>
            <person name="Driscoll E."/>
            <person name="Cumbie R."/>
            <person name="Clancy C.J."/>
            <person name="Dupont C.L."/>
        </authorList>
    </citation>
    <scope>NUCLEOTIDE SEQUENCE</scope>
    <source>
        <strain evidence="3">GL11</strain>
    </source>
</reference>
<feature type="domain" description="Tc1-like transposase DDE" evidence="2">
    <location>
        <begin position="316"/>
        <end position="399"/>
    </location>
</feature>
<dbReference type="Proteomes" id="UP000716291">
    <property type="component" value="Unassembled WGS sequence"/>
</dbReference>
<evidence type="ECO:0000313" key="4">
    <source>
        <dbReference type="Proteomes" id="UP000716291"/>
    </source>
</evidence>